<dbReference type="EMBL" id="MFIQ01000002">
    <property type="protein sequence ID" value="OGF93851.1"/>
    <property type="molecule type" value="Genomic_DNA"/>
</dbReference>
<evidence type="ECO:0000256" key="1">
    <source>
        <dbReference type="SAM" id="MobiDB-lite"/>
    </source>
</evidence>
<keyword evidence="2" id="KW-1133">Transmembrane helix</keyword>
<evidence type="ECO:0000313" key="4">
    <source>
        <dbReference type="Proteomes" id="UP000178894"/>
    </source>
</evidence>
<reference evidence="3 4" key="1">
    <citation type="journal article" date="2016" name="Nat. Commun.">
        <title>Thousands of microbial genomes shed light on interconnected biogeochemical processes in an aquifer system.</title>
        <authorList>
            <person name="Anantharaman K."/>
            <person name="Brown C.T."/>
            <person name="Hug L.A."/>
            <person name="Sharon I."/>
            <person name="Castelle C.J."/>
            <person name="Probst A.J."/>
            <person name="Thomas B.C."/>
            <person name="Singh A."/>
            <person name="Wilkins M.J."/>
            <person name="Karaoz U."/>
            <person name="Brodie E.L."/>
            <person name="Williams K.H."/>
            <person name="Hubbard S.S."/>
            <person name="Banfield J.F."/>
        </authorList>
    </citation>
    <scope>NUCLEOTIDE SEQUENCE [LARGE SCALE GENOMIC DNA]</scope>
</reference>
<feature type="transmembrane region" description="Helical" evidence="2">
    <location>
        <begin position="78"/>
        <end position="99"/>
    </location>
</feature>
<keyword evidence="2" id="KW-0812">Transmembrane</keyword>
<gene>
    <name evidence="3" type="ORF">A3G54_03775</name>
</gene>
<name>A0A1F5Y1V9_9BACT</name>
<evidence type="ECO:0000256" key="2">
    <source>
        <dbReference type="SAM" id="Phobius"/>
    </source>
</evidence>
<proteinExistence type="predicted"/>
<protein>
    <recommendedName>
        <fullName evidence="5">Baseplate protein J-like domain-containing protein</fullName>
    </recommendedName>
</protein>
<sequence length="448" mass="48855">MASRNNPIERNPASGRPLMRDIASKPSRLPPRVVEERTAKMAAIPVKKKAAAKEIPLGKLPEIKKEGRKFGLPKLKSTLILLGAVIILAAIGIFAISLAEVRVSVAPRQVSMDVDANIEASSNAASAVSLEIISVEDTVELGGSIEKTSSGTEKASGQIIIFNAYSTAEQALVATTRLEAPGGKIYRIKNSITLPGGKMEGGKLTPGQLEVTVYADKAGAEYNIGLADFTIPGFKGTPKFEKIYARSKTEMAGGSSGGAKIVTQEAINNLLIQAQENFRQEIKNKVQKSLLESAYIPASAIDVKITLLDADPKVNTVADEVQIKAKVSAQVSIFKADEITRELASKYLDLNGEEKVMVNNLNDLDFKILSKNINEKKITFKIAGQARFTWLFDEEALKKDLSQASRSMRQDVFKRYPGIDRAEITFSPSWLRFFPSDPNKIKLDYQNL</sequence>
<comment type="caution">
    <text evidence="3">The sequence shown here is derived from an EMBL/GenBank/DDBJ whole genome shotgun (WGS) entry which is preliminary data.</text>
</comment>
<dbReference type="STRING" id="1798364.A3G54_03775"/>
<accession>A0A1F5Y1V9</accession>
<dbReference type="Proteomes" id="UP000178894">
    <property type="component" value="Unassembled WGS sequence"/>
</dbReference>
<feature type="region of interest" description="Disordered" evidence="1">
    <location>
        <begin position="1"/>
        <end position="31"/>
    </location>
</feature>
<evidence type="ECO:0000313" key="3">
    <source>
        <dbReference type="EMBL" id="OGF93851.1"/>
    </source>
</evidence>
<evidence type="ECO:0008006" key="5">
    <source>
        <dbReference type="Google" id="ProtNLM"/>
    </source>
</evidence>
<dbReference type="AlphaFoldDB" id="A0A1F5Y1V9"/>
<organism evidence="3 4">
    <name type="scientific">Candidatus Giovannonibacteria bacterium RIFCSPLOWO2_12_FULL_44_15</name>
    <dbReference type="NCBI Taxonomy" id="1798364"/>
    <lineage>
        <taxon>Bacteria</taxon>
        <taxon>Candidatus Giovannoniibacteriota</taxon>
    </lineage>
</organism>
<keyword evidence="2" id="KW-0472">Membrane</keyword>